<evidence type="ECO:0000256" key="1">
    <source>
        <dbReference type="SAM" id="MobiDB-lite"/>
    </source>
</evidence>
<proteinExistence type="predicted"/>
<keyword evidence="3" id="KW-1185">Reference proteome</keyword>
<organism evidence="2 3">
    <name type="scientific">Paragonimus skrjabini miyazakii</name>
    <dbReference type="NCBI Taxonomy" id="59628"/>
    <lineage>
        <taxon>Eukaryota</taxon>
        <taxon>Metazoa</taxon>
        <taxon>Spiralia</taxon>
        <taxon>Lophotrochozoa</taxon>
        <taxon>Platyhelminthes</taxon>
        <taxon>Trematoda</taxon>
        <taxon>Digenea</taxon>
        <taxon>Plagiorchiida</taxon>
        <taxon>Troglotremata</taxon>
        <taxon>Troglotrematidae</taxon>
        <taxon>Paragonimus</taxon>
    </lineage>
</organism>
<dbReference type="OrthoDB" id="5958581at2759"/>
<dbReference type="AlphaFoldDB" id="A0A8S9YSV1"/>
<gene>
    <name evidence="2" type="ORF">EG68_05725</name>
</gene>
<name>A0A8S9YSV1_9TREM</name>
<accession>A0A8S9YSV1</accession>
<dbReference type="EMBL" id="JTDE01001961">
    <property type="protein sequence ID" value="KAF7258075.1"/>
    <property type="molecule type" value="Genomic_DNA"/>
</dbReference>
<sequence>MLRDYRARVNEQAFMRWRIPSQMLQEQQNQGYDIHKNKPTTSKDAGDRKAKAEKFMTELQTQKNEPLFNSIKNDQQLDMGLSYIEPSIESHDKPRDHDNKRRQTKQIVTKKALTKQSILEDLMSPTAEKYVRCWLQNAQPTERAVVMDILANAASAKKTENEKYSSFQCILDEVKLKLPRALPHPKFSHGDGTPPLRYLNLLAPEQRRDKWMYRTWHHLPPYRISEEAASRDYRGSVYTQPRKYQPSHYVIHPDMC</sequence>
<reference evidence="2" key="1">
    <citation type="submission" date="2019-07" db="EMBL/GenBank/DDBJ databases">
        <title>Annotation for the trematode Paragonimus miyazaki's.</title>
        <authorList>
            <person name="Choi Y.-J."/>
        </authorList>
    </citation>
    <scope>NUCLEOTIDE SEQUENCE</scope>
    <source>
        <strain evidence="2">Japan</strain>
    </source>
</reference>
<evidence type="ECO:0000313" key="3">
    <source>
        <dbReference type="Proteomes" id="UP000822476"/>
    </source>
</evidence>
<evidence type="ECO:0000313" key="2">
    <source>
        <dbReference type="EMBL" id="KAF7258075.1"/>
    </source>
</evidence>
<comment type="caution">
    <text evidence="2">The sequence shown here is derived from an EMBL/GenBank/DDBJ whole genome shotgun (WGS) entry which is preliminary data.</text>
</comment>
<protein>
    <submittedName>
        <fullName evidence="2">Uncharacterized protein</fullName>
    </submittedName>
</protein>
<dbReference type="Proteomes" id="UP000822476">
    <property type="component" value="Unassembled WGS sequence"/>
</dbReference>
<feature type="region of interest" description="Disordered" evidence="1">
    <location>
        <begin position="26"/>
        <end position="47"/>
    </location>
</feature>